<proteinExistence type="predicted"/>
<dbReference type="OrthoDB" id="1913135at2759"/>
<keyword evidence="3" id="KW-1185">Reference proteome</keyword>
<reference evidence="2 3" key="1">
    <citation type="submission" date="2019-07" db="EMBL/GenBank/DDBJ databases">
        <title>De Novo Assembly of kiwifruit Actinidia rufa.</title>
        <authorList>
            <person name="Sugita-Konishi S."/>
            <person name="Sato K."/>
            <person name="Mori E."/>
            <person name="Abe Y."/>
            <person name="Kisaki G."/>
            <person name="Hamano K."/>
            <person name="Suezawa K."/>
            <person name="Otani M."/>
            <person name="Fukuda T."/>
            <person name="Manabe T."/>
            <person name="Gomi K."/>
            <person name="Tabuchi M."/>
            <person name="Akimitsu K."/>
            <person name="Kataoka I."/>
        </authorList>
    </citation>
    <scope>NUCLEOTIDE SEQUENCE [LARGE SCALE GENOMIC DNA]</scope>
    <source>
        <strain evidence="3">cv. Fuchu</strain>
    </source>
</reference>
<gene>
    <name evidence="2" type="ORF">Acr_03g0006810</name>
</gene>
<dbReference type="EMBL" id="BJWL01000003">
    <property type="protein sequence ID" value="GFY83907.1"/>
    <property type="molecule type" value="Genomic_DNA"/>
</dbReference>
<dbReference type="PANTHER" id="PTHR34660:SF3">
    <property type="entry name" value="RRM DOMAIN-CONTAINING PROTEIN"/>
    <property type="match status" value="1"/>
</dbReference>
<dbReference type="AlphaFoldDB" id="A0A7J0EE39"/>
<feature type="compositionally biased region" description="Basic and acidic residues" evidence="1">
    <location>
        <begin position="163"/>
        <end position="174"/>
    </location>
</feature>
<organism evidence="2 3">
    <name type="scientific">Actinidia rufa</name>
    <dbReference type="NCBI Taxonomy" id="165716"/>
    <lineage>
        <taxon>Eukaryota</taxon>
        <taxon>Viridiplantae</taxon>
        <taxon>Streptophyta</taxon>
        <taxon>Embryophyta</taxon>
        <taxon>Tracheophyta</taxon>
        <taxon>Spermatophyta</taxon>
        <taxon>Magnoliopsida</taxon>
        <taxon>eudicotyledons</taxon>
        <taxon>Gunneridae</taxon>
        <taxon>Pentapetalae</taxon>
        <taxon>asterids</taxon>
        <taxon>Ericales</taxon>
        <taxon>Actinidiaceae</taxon>
        <taxon>Actinidia</taxon>
    </lineage>
</organism>
<name>A0A7J0EE39_9ERIC</name>
<dbReference type="Proteomes" id="UP000585474">
    <property type="component" value="Unassembled WGS sequence"/>
</dbReference>
<feature type="region of interest" description="Disordered" evidence="1">
    <location>
        <begin position="1"/>
        <end position="188"/>
    </location>
</feature>
<feature type="compositionally biased region" description="Basic residues" evidence="1">
    <location>
        <begin position="50"/>
        <end position="62"/>
    </location>
</feature>
<protein>
    <recommendedName>
        <fullName evidence="4">Myb-like protein X</fullName>
    </recommendedName>
</protein>
<feature type="region of interest" description="Disordered" evidence="1">
    <location>
        <begin position="201"/>
        <end position="348"/>
    </location>
</feature>
<comment type="caution">
    <text evidence="2">The sequence shown here is derived from an EMBL/GenBank/DDBJ whole genome shotgun (WGS) entry which is preliminary data.</text>
</comment>
<dbReference type="PANTHER" id="PTHR34660">
    <property type="entry name" value="MYB-LIKE PROTEIN X"/>
    <property type="match status" value="1"/>
</dbReference>
<feature type="compositionally biased region" description="Basic and acidic residues" evidence="1">
    <location>
        <begin position="63"/>
        <end position="99"/>
    </location>
</feature>
<evidence type="ECO:0008006" key="4">
    <source>
        <dbReference type="Google" id="ProtNLM"/>
    </source>
</evidence>
<accession>A0A7J0EE39</accession>
<feature type="compositionally biased region" description="Basic and acidic residues" evidence="1">
    <location>
        <begin position="29"/>
        <end position="49"/>
    </location>
</feature>
<feature type="compositionally biased region" description="Basic and acidic residues" evidence="1">
    <location>
        <begin position="209"/>
        <end position="285"/>
    </location>
</feature>
<evidence type="ECO:0000313" key="2">
    <source>
        <dbReference type="EMBL" id="GFY83907.1"/>
    </source>
</evidence>
<evidence type="ECO:0000313" key="3">
    <source>
        <dbReference type="Proteomes" id="UP000585474"/>
    </source>
</evidence>
<evidence type="ECO:0000256" key="1">
    <source>
        <dbReference type="SAM" id="MobiDB-lite"/>
    </source>
</evidence>
<sequence>MTPVFFELDALNPFCNFQEPREKKHKKEKDKEKKEDKEKREKDRSDGKHRDKKDRKEKRRDKKEKEKEKEKERDKEKNKNNTSEEKRIPGQSEIGDKPIRNILLAEGPSNSKFVQELGRRTRDEEKGTGSQLVKRLPHPQPKNDAWIDEVAVKHTDILAGGKENNEEKRVDNRKINGQGVMGEARSSGTAVVQNLTGMIQNRVEGMTRPLEKKIERRIEERDKSKERGGDNKRGEKQKDRDREKKSHGKDKDREKEKKKEEKVNKINENKTKDQDKFKNSNKNDHLGTWNIKSSFVSKDGDRNTATEGILKKRKDPEANGFLLDTDVRPNKMPRPNPHPSTENGRKLEPCQNPILFTSDRLGPPNSFKANNNERNINGVIEAQPLLISKKSSSDQIAQAATKPPNHGVIETQPFVCKKSSLFANTQADKIAQASTKLPHPDSKYLSQILSVPKMDEWSDFDDGEWLFSSNDCSAKKPNVGSAEAAEAPRVWAEALQIESADVCALPYVVPY</sequence>
<feature type="compositionally biased region" description="Basic and acidic residues" evidence="1">
    <location>
        <begin position="117"/>
        <end position="127"/>
    </location>
</feature>